<dbReference type="InterPro" id="IPR050090">
    <property type="entry name" value="Tyrosine_recombinase_XerCD"/>
</dbReference>
<evidence type="ECO:0000256" key="2">
    <source>
        <dbReference type="ARBA" id="ARBA00023172"/>
    </source>
</evidence>
<dbReference type="PANTHER" id="PTHR30349:SF41">
    <property type="entry name" value="INTEGRASE_RECOMBINASE PROTEIN MJ0367-RELATED"/>
    <property type="match status" value="1"/>
</dbReference>
<comment type="caution">
    <text evidence="5">The sequence shown here is derived from an EMBL/GenBank/DDBJ whole genome shotgun (WGS) entry which is preliminary data.</text>
</comment>
<dbReference type="InterPro" id="IPR025269">
    <property type="entry name" value="SAM-like_dom"/>
</dbReference>
<proteinExistence type="predicted"/>
<feature type="non-terminal residue" evidence="5">
    <location>
        <position position="1"/>
    </location>
</feature>
<keyword evidence="2" id="KW-0233">DNA recombination</keyword>
<dbReference type="PANTHER" id="PTHR30349">
    <property type="entry name" value="PHAGE INTEGRASE-RELATED"/>
    <property type="match status" value="1"/>
</dbReference>
<dbReference type="InterPro" id="IPR002104">
    <property type="entry name" value="Integrase_catalytic"/>
</dbReference>
<feature type="domain" description="Tyr recombinase" evidence="3">
    <location>
        <begin position="206"/>
        <end position="263"/>
    </location>
</feature>
<dbReference type="EMBL" id="BARS01029881">
    <property type="protein sequence ID" value="GAG09662.1"/>
    <property type="molecule type" value="Genomic_DNA"/>
</dbReference>
<dbReference type="Pfam" id="PF13102">
    <property type="entry name" value="Phage_int_SAM_5"/>
    <property type="match status" value="1"/>
</dbReference>
<dbReference type="Gene3D" id="1.10.443.10">
    <property type="entry name" value="Intergrase catalytic core"/>
    <property type="match status" value="1"/>
</dbReference>
<dbReference type="GO" id="GO:0015074">
    <property type="term" value="P:DNA integration"/>
    <property type="evidence" value="ECO:0007669"/>
    <property type="project" value="InterPro"/>
</dbReference>
<sequence>VYIVPMEESMAIFKKAEYWWIDYYDENNERRRKKVSRSKKVAQDTFEEIKTQIRQKKIGIVQQSAHRQISIKNFFFKECSAYFDTNLTKSTVRRYTECLNHFFHFLHNLPKIKWLSQLQPQHFEKYKAYRKNTPYPKGLNYSNLSQEELKKILAEAKDNGAKPAKDNTVNFELRTLRNVFNLAVTWHYLSVNPTKGVRFLTLTDVNKPRFLTGEEIQKLLENSTGEIQLISRTFLLTGMRSGELKNLEWDDIDFKNKLILIRI</sequence>
<name>X0VEJ3_9ZZZZ</name>
<dbReference type="InterPro" id="IPR010998">
    <property type="entry name" value="Integrase_recombinase_N"/>
</dbReference>
<evidence type="ECO:0000259" key="3">
    <source>
        <dbReference type="PROSITE" id="PS51898"/>
    </source>
</evidence>
<gene>
    <name evidence="5" type="ORF">S01H1_46656</name>
</gene>
<dbReference type="Pfam" id="PF00589">
    <property type="entry name" value="Phage_integrase"/>
    <property type="match status" value="1"/>
</dbReference>
<dbReference type="GO" id="GO:0003677">
    <property type="term" value="F:DNA binding"/>
    <property type="evidence" value="ECO:0007669"/>
    <property type="project" value="UniProtKB-KW"/>
</dbReference>
<evidence type="ECO:0000259" key="4">
    <source>
        <dbReference type="PROSITE" id="PS51900"/>
    </source>
</evidence>
<evidence type="ECO:0000256" key="1">
    <source>
        <dbReference type="ARBA" id="ARBA00023125"/>
    </source>
</evidence>
<dbReference type="AlphaFoldDB" id="X0VEJ3"/>
<dbReference type="InterPro" id="IPR011010">
    <property type="entry name" value="DNA_brk_join_enz"/>
</dbReference>
<dbReference type="InterPro" id="IPR013762">
    <property type="entry name" value="Integrase-like_cat_sf"/>
</dbReference>
<dbReference type="PROSITE" id="PS51900">
    <property type="entry name" value="CB"/>
    <property type="match status" value="1"/>
</dbReference>
<dbReference type="GO" id="GO:0006310">
    <property type="term" value="P:DNA recombination"/>
    <property type="evidence" value="ECO:0007669"/>
    <property type="project" value="UniProtKB-KW"/>
</dbReference>
<feature type="domain" description="Core-binding (CB)" evidence="4">
    <location>
        <begin position="73"/>
        <end position="184"/>
    </location>
</feature>
<dbReference type="SUPFAM" id="SSF56349">
    <property type="entry name" value="DNA breaking-rejoining enzymes"/>
    <property type="match status" value="1"/>
</dbReference>
<protein>
    <recommendedName>
        <fullName evidence="6">Core-binding (CB) domain-containing protein</fullName>
    </recommendedName>
</protein>
<organism evidence="5">
    <name type="scientific">marine sediment metagenome</name>
    <dbReference type="NCBI Taxonomy" id="412755"/>
    <lineage>
        <taxon>unclassified sequences</taxon>
        <taxon>metagenomes</taxon>
        <taxon>ecological metagenomes</taxon>
    </lineage>
</organism>
<evidence type="ECO:0000313" key="5">
    <source>
        <dbReference type="EMBL" id="GAG09662.1"/>
    </source>
</evidence>
<feature type="non-terminal residue" evidence="5">
    <location>
        <position position="263"/>
    </location>
</feature>
<reference evidence="5" key="1">
    <citation type="journal article" date="2014" name="Front. Microbiol.">
        <title>High frequency of phylogenetically diverse reductive dehalogenase-homologous genes in deep subseafloor sedimentary metagenomes.</title>
        <authorList>
            <person name="Kawai M."/>
            <person name="Futagami T."/>
            <person name="Toyoda A."/>
            <person name="Takaki Y."/>
            <person name="Nishi S."/>
            <person name="Hori S."/>
            <person name="Arai W."/>
            <person name="Tsubouchi T."/>
            <person name="Morono Y."/>
            <person name="Uchiyama I."/>
            <person name="Ito T."/>
            <person name="Fujiyama A."/>
            <person name="Inagaki F."/>
            <person name="Takami H."/>
        </authorList>
    </citation>
    <scope>NUCLEOTIDE SEQUENCE</scope>
    <source>
        <strain evidence="5">Expedition CK06-06</strain>
    </source>
</reference>
<keyword evidence="1" id="KW-0238">DNA-binding</keyword>
<evidence type="ECO:0008006" key="6">
    <source>
        <dbReference type="Google" id="ProtNLM"/>
    </source>
</evidence>
<dbReference type="Gene3D" id="1.10.150.130">
    <property type="match status" value="1"/>
</dbReference>
<accession>X0VEJ3</accession>
<dbReference type="InterPro" id="IPR044068">
    <property type="entry name" value="CB"/>
</dbReference>
<dbReference type="PROSITE" id="PS51898">
    <property type="entry name" value="TYR_RECOMBINASE"/>
    <property type="match status" value="1"/>
</dbReference>